<evidence type="ECO:0000313" key="1">
    <source>
        <dbReference type="EMBL" id="HGY95415.1"/>
    </source>
</evidence>
<sequence length="274" mass="31288">MNEILSATSHRPWPLPNRPWSMLQRWNDLLFAHWPVPPEEINALLPSSLAVDTFDGSAWIGVVPFWMDRVRLRGLPSIPGANRFPELNLRTYVRDRSKNTPGVYFFSLDAASPLAVAMARLFFQLPYFWAKMGIQEEKSGEDISGRGTGWFHYTSERRMSPQPVRFKARYRSLGKPAEKGLIEHFLTERYALFTPGHSGELYQGNIHHMPWPLEQAEAEIELNELPEAHGLRLPGTQPLLHYSRELVVYVWNLEPVPALSKMRAGAAVPVPKPL</sequence>
<dbReference type="InterPro" id="IPR018644">
    <property type="entry name" value="DUF2071"/>
</dbReference>
<dbReference type="PANTHER" id="PTHR39186">
    <property type="entry name" value="DUF2071 FAMILY PROTEIN"/>
    <property type="match status" value="1"/>
</dbReference>
<dbReference type="SUPFAM" id="SSF160104">
    <property type="entry name" value="Acetoacetate decarboxylase-like"/>
    <property type="match status" value="1"/>
</dbReference>
<dbReference type="Pfam" id="PF09844">
    <property type="entry name" value="DUF2071"/>
    <property type="match status" value="1"/>
</dbReference>
<gene>
    <name evidence="1" type="ORF">ENW50_12140</name>
</gene>
<reference evidence="1" key="1">
    <citation type="journal article" date="2020" name="mSystems">
        <title>Genome- and Community-Level Interaction Insights into Carbon Utilization and Element Cycling Functions of Hydrothermarchaeota in Hydrothermal Sediment.</title>
        <authorList>
            <person name="Zhou Z."/>
            <person name="Liu Y."/>
            <person name="Xu W."/>
            <person name="Pan J."/>
            <person name="Luo Z.H."/>
            <person name="Li M."/>
        </authorList>
    </citation>
    <scope>NUCLEOTIDE SEQUENCE [LARGE SCALE GENOMIC DNA]</scope>
    <source>
        <strain evidence="1">SpSt-855</strain>
    </source>
</reference>
<dbReference type="InterPro" id="IPR023375">
    <property type="entry name" value="ADC_dom_sf"/>
</dbReference>
<organism evidence="1">
    <name type="scientific">Acidobacterium capsulatum</name>
    <dbReference type="NCBI Taxonomy" id="33075"/>
    <lineage>
        <taxon>Bacteria</taxon>
        <taxon>Pseudomonadati</taxon>
        <taxon>Acidobacteriota</taxon>
        <taxon>Terriglobia</taxon>
        <taxon>Terriglobales</taxon>
        <taxon>Acidobacteriaceae</taxon>
        <taxon>Acidobacterium</taxon>
    </lineage>
</organism>
<comment type="caution">
    <text evidence="1">The sequence shown here is derived from an EMBL/GenBank/DDBJ whole genome shotgun (WGS) entry which is preliminary data.</text>
</comment>
<protein>
    <submittedName>
        <fullName evidence="1">DUF2071 domain-containing protein</fullName>
    </submittedName>
</protein>
<accession>A0A7V5CUT9</accession>
<dbReference type="PANTHER" id="PTHR39186:SF1">
    <property type="entry name" value="DUF2071 DOMAIN-CONTAINING PROTEIN"/>
    <property type="match status" value="1"/>
</dbReference>
<dbReference type="AlphaFoldDB" id="A0A7V5CUT9"/>
<name>A0A7V5CUT9_9BACT</name>
<dbReference type="EMBL" id="DTKL01000074">
    <property type="protein sequence ID" value="HGY95415.1"/>
    <property type="molecule type" value="Genomic_DNA"/>
</dbReference>
<proteinExistence type="predicted"/>